<reference evidence="8 9" key="1">
    <citation type="submission" date="2018-04" db="EMBL/GenBank/DDBJ databases">
        <authorList>
            <person name="Huttner S."/>
            <person name="Dainat J."/>
        </authorList>
    </citation>
    <scope>NUCLEOTIDE SEQUENCE [LARGE SCALE GENOMIC DNA]</scope>
</reference>
<dbReference type="GO" id="GO:0006886">
    <property type="term" value="P:intracellular protein transport"/>
    <property type="evidence" value="ECO:0007669"/>
    <property type="project" value="InterPro"/>
</dbReference>
<dbReference type="PANTHER" id="PTHR12702:SF0">
    <property type="entry name" value="EXOCYST COMPLEX COMPONENT 6"/>
    <property type="match status" value="1"/>
</dbReference>
<evidence type="ECO:0000256" key="3">
    <source>
        <dbReference type="ARBA" id="ARBA00022483"/>
    </source>
</evidence>
<proteinExistence type="inferred from homology"/>
<dbReference type="Gene3D" id="1.20.58.670">
    <property type="entry name" value="Dsl1p vesicle tethering complex, Tip20p subunit, domain D"/>
    <property type="match status" value="1"/>
</dbReference>
<dbReference type="GO" id="GO:0006893">
    <property type="term" value="P:Golgi to plasma membrane transport"/>
    <property type="evidence" value="ECO:0007669"/>
    <property type="project" value="TreeGrafter"/>
</dbReference>
<feature type="domain" description="Exocyst complex subunit EXOC6/Sec15 C-terminal" evidence="6">
    <location>
        <begin position="409"/>
        <end position="468"/>
    </location>
</feature>
<evidence type="ECO:0000256" key="4">
    <source>
        <dbReference type="ARBA" id="ARBA00023054"/>
    </source>
</evidence>
<gene>
    <name evidence="8" type="ORF">TT172_LOCUS5141</name>
</gene>
<comment type="function">
    <text evidence="5">Component of the exocyst complex involved in the docking of exocytic vesicles with fusion sites on the plasma membrane.</text>
</comment>
<evidence type="ECO:0000313" key="8">
    <source>
        <dbReference type="EMBL" id="SPQ22722.1"/>
    </source>
</evidence>
<feature type="domain" description="Exocyst complex component EXOC6/Sec15 N-terminal" evidence="7">
    <location>
        <begin position="51"/>
        <end position="225"/>
    </location>
</feature>
<keyword evidence="2 5" id="KW-0813">Transport</keyword>
<sequence>MPRKAQTWDDYDQAVTQIILAPSDSEFLDQLIPVLKDATISSRIGSLVQSLSQYAEDREAEIERIGLTKHEEFLGSVNQLQKVREGTVALTAEILDLNQSIQASTEKLAEQKQALVNTRGVRQNITEVSNALEESLKILHAVNNAHDLIRRKKYYAALKSLEDLQNEYLVPIIQNKYAAQYKLADMIQKSIPASQKAISEAVMSDLNTWLFRIRETSQFLGEVAFFHTQERRARQKERIEANEFLRRFKLNSAIELVYDESNEFDVLDNEVVQVDFTPLHEALHIHDALGKIDKFRADYAATRRQQRDLMMPTSENLFANDDDDALKELLENVAGFAIVEKATMQRAPLVRSSLDVDELWDSMCQGAIRIISRSLDGVTNAELLLKIKEDIALFIQTMEGWGYSASVVNNFQLVLFHKHAELLQRRFGEDFQEIVSTDDYMPMTVKTREEYDKVLEATWFVDERPPDQITYVSEHIPPFVHALNLLQTLDELLTDIVCQSLLERLNSQYLGQIVQILTNLEHFEIACQELEKLLIEARSSTSAGGPVTLRATEQFRNHKKTAEKRIFELVNSKIDDLVDTSDYDWTATTRPTGPSSYMVTLTRFLENIMVSTLLGLPREIKELIYFDALSHAANKILALPLSPDVKKINPNGVAAMALDVEHLTRFVSQLENAFMLEQNLDELQQTVALMQSDNHDEFYDISIRNKKYGRVDAMNGPILLEKLTQTVENPSRSAPLANFGSRFGLR</sequence>
<dbReference type="InterPro" id="IPR042044">
    <property type="entry name" value="EXOC6PINT-1/Sec15/Tip20_C_dom2"/>
</dbReference>
<evidence type="ECO:0000256" key="1">
    <source>
        <dbReference type="ARBA" id="ARBA00007944"/>
    </source>
</evidence>
<dbReference type="InterPro" id="IPR048359">
    <property type="entry name" value="EXOC6_Sec15_N"/>
</dbReference>
<dbReference type="EMBL" id="OUUZ01000009">
    <property type="protein sequence ID" value="SPQ22722.1"/>
    <property type="molecule type" value="Genomic_DNA"/>
</dbReference>
<dbReference type="Pfam" id="PF20651">
    <property type="entry name" value="EXOC6_Sec15_N"/>
    <property type="match status" value="1"/>
</dbReference>
<dbReference type="InterPro" id="IPR046361">
    <property type="entry name" value="EXOC6/Sec15_C"/>
</dbReference>
<evidence type="ECO:0000259" key="6">
    <source>
        <dbReference type="Pfam" id="PF04091"/>
    </source>
</evidence>
<organism evidence="8 9">
    <name type="scientific">Thermothielavioides terrestris</name>
    <dbReference type="NCBI Taxonomy" id="2587410"/>
    <lineage>
        <taxon>Eukaryota</taxon>
        <taxon>Fungi</taxon>
        <taxon>Dikarya</taxon>
        <taxon>Ascomycota</taxon>
        <taxon>Pezizomycotina</taxon>
        <taxon>Sordariomycetes</taxon>
        <taxon>Sordariomycetidae</taxon>
        <taxon>Sordariales</taxon>
        <taxon>Chaetomiaceae</taxon>
        <taxon>Thermothielavioides</taxon>
    </lineage>
</organism>
<dbReference type="PANTHER" id="PTHR12702">
    <property type="entry name" value="SEC15"/>
    <property type="match status" value="1"/>
</dbReference>
<dbReference type="Gene3D" id="1.10.357.30">
    <property type="entry name" value="Exocyst complex subunit Sec15 C-terminal domain, N-terminal subdomain"/>
    <property type="match status" value="2"/>
</dbReference>
<dbReference type="InterPro" id="IPR042045">
    <property type="entry name" value="EXOC6/Sec15_C_dom1"/>
</dbReference>
<dbReference type="PIRSF" id="PIRSF025007">
    <property type="entry name" value="Sec15"/>
    <property type="match status" value="1"/>
</dbReference>
<evidence type="ECO:0000256" key="5">
    <source>
        <dbReference type="PIRNR" id="PIRNR025007"/>
    </source>
</evidence>
<evidence type="ECO:0000256" key="2">
    <source>
        <dbReference type="ARBA" id="ARBA00022448"/>
    </source>
</evidence>
<dbReference type="AlphaFoldDB" id="A0A446BJN4"/>
<dbReference type="Pfam" id="PF04091">
    <property type="entry name" value="Sec15_C"/>
    <property type="match status" value="2"/>
</dbReference>
<dbReference type="GO" id="GO:0016020">
    <property type="term" value="C:membrane"/>
    <property type="evidence" value="ECO:0007669"/>
    <property type="project" value="TreeGrafter"/>
</dbReference>
<keyword evidence="4" id="KW-0175">Coiled coil</keyword>
<feature type="domain" description="Exocyst complex subunit EXOC6/Sec15 C-terminal" evidence="6">
    <location>
        <begin position="485"/>
        <end position="722"/>
    </location>
</feature>
<dbReference type="GO" id="GO:0000145">
    <property type="term" value="C:exocyst"/>
    <property type="evidence" value="ECO:0007669"/>
    <property type="project" value="UniProtKB-UniRule"/>
</dbReference>
<protein>
    <recommendedName>
        <fullName evidence="5">Exocyst complex component SEC15</fullName>
    </recommendedName>
</protein>
<evidence type="ECO:0000313" key="9">
    <source>
        <dbReference type="Proteomes" id="UP000289323"/>
    </source>
</evidence>
<accession>A0A446BJN4</accession>
<dbReference type="InterPro" id="IPR007225">
    <property type="entry name" value="EXOC6/Sec15"/>
</dbReference>
<dbReference type="FunFam" id="1.20.58.670:FF:000004">
    <property type="entry name" value="Exocyst complex component SEC15"/>
    <property type="match status" value="1"/>
</dbReference>
<dbReference type="Proteomes" id="UP000289323">
    <property type="component" value="Unassembled WGS sequence"/>
</dbReference>
<comment type="similarity">
    <text evidence="1 5">Belongs to the SEC15 family.</text>
</comment>
<keyword evidence="3 5" id="KW-0268">Exocytosis</keyword>
<name>A0A446BJN4_9PEZI</name>
<dbReference type="GO" id="GO:0090522">
    <property type="term" value="P:vesicle tethering involved in exocytosis"/>
    <property type="evidence" value="ECO:0007669"/>
    <property type="project" value="UniProtKB-UniRule"/>
</dbReference>
<evidence type="ECO:0000259" key="7">
    <source>
        <dbReference type="Pfam" id="PF20651"/>
    </source>
</evidence>